<keyword evidence="2" id="KW-1003">Cell membrane</keyword>
<dbReference type="NCBIfam" id="TIGR00360">
    <property type="entry name" value="ComEC_N-term"/>
    <property type="match status" value="1"/>
</dbReference>
<feature type="transmembrane region" description="Helical" evidence="6">
    <location>
        <begin position="403"/>
        <end position="422"/>
    </location>
</feature>
<organism evidence="8 9">
    <name type="scientific">Bifidobacterium reuteri DSM 23975</name>
    <dbReference type="NCBI Taxonomy" id="1437610"/>
    <lineage>
        <taxon>Bacteria</taxon>
        <taxon>Bacillati</taxon>
        <taxon>Actinomycetota</taxon>
        <taxon>Actinomycetes</taxon>
        <taxon>Bifidobacteriales</taxon>
        <taxon>Bifidobacteriaceae</taxon>
        <taxon>Bifidobacterium</taxon>
    </lineage>
</organism>
<evidence type="ECO:0000256" key="5">
    <source>
        <dbReference type="ARBA" id="ARBA00023136"/>
    </source>
</evidence>
<proteinExistence type="predicted"/>
<sequence length="597" mass="64482">MNTATHIVHDAPPAIAGADWMLREQGSRDWRMLPVALALWASSLASHIGFDRWPGQQRIDIPTGSFDMTILPITVFAIMMVLTLAVLCAAFHTKARWAGTIAVCLAMACVGGITAIAADTAEWRDPAAIWARNQGGLTQVHATVSAPVIASDLRDYDCRIDVRLNGIAPAMQGADDGFRHSSADVRVYAAESYCSRFHRGATYRLSGTLQEAEYGHMPLWLLLQGGDPVVQMANGPPYRTAIEHMQQSFFLITEQLSDQGRVLVPGLTMGVLGQDYVSVSPPGHVGSPLDDTYAATLEERFRRSGIMHLMAVSGGHFIMLAEAVRRLCRRWLICQQLSAGAIAGAYLVLALLVYPSDSVTRALIMGLLGAGAYALGRRSQALSALCWTVTGTLILEPEMSQSYGFALSSAAVLGMVLFAGPIGKTAGRILPEAIAQMVAMTMAAQLFTLPIQILMEPELPLLSIPANILVSPVVGFSTITGLMALACAWCLPWLAGTLAWVASAGTLVMERVAMWLGGSTWSVMPWPDGIAGALLVLLIEAACMVIVMAVSRFARRRTMQDIRPSGQRFGSSRRVRFAIWWQETRRMLHVTASDGST</sequence>
<dbReference type="InterPro" id="IPR004477">
    <property type="entry name" value="ComEC_N"/>
</dbReference>
<name>A0A087CSX7_9BIFI</name>
<keyword evidence="5 6" id="KW-0472">Membrane</keyword>
<feature type="transmembrane region" description="Helical" evidence="6">
    <location>
        <begin position="331"/>
        <end position="353"/>
    </location>
</feature>
<evidence type="ECO:0000256" key="1">
    <source>
        <dbReference type="ARBA" id="ARBA00004651"/>
    </source>
</evidence>
<evidence type="ECO:0000256" key="6">
    <source>
        <dbReference type="SAM" id="Phobius"/>
    </source>
</evidence>
<evidence type="ECO:0000313" key="9">
    <source>
        <dbReference type="Proteomes" id="UP000028984"/>
    </source>
</evidence>
<keyword evidence="3 6" id="KW-0812">Transmembrane</keyword>
<feature type="transmembrane region" description="Helical" evidence="6">
    <location>
        <begin position="467"/>
        <end position="491"/>
    </location>
</feature>
<comment type="caution">
    <text evidence="8">The sequence shown here is derived from an EMBL/GenBank/DDBJ whole genome shotgun (WGS) entry which is preliminary data.</text>
</comment>
<protein>
    <submittedName>
        <fullName evidence="8">ComA protein</fullName>
    </submittedName>
</protein>
<dbReference type="GO" id="GO:0005886">
    <property type="term" value="C:plasma membrane"/>
    <property type="evidence" value="ECO:0007669"/>
    <property type="project" value="UniProtKB-SubCell"/>
</dbReference>
<evidence type="ECO:0000313" key="8">
    <source>
        <dbReference type="EMBL" id="KFI86377.1"/>
    </source>
</evidence>
<feature type="transmembrane region" description="Helical" evidence="6">
    <location>
        <begin position="97"/>
        <end position="118"/>
    </location>
</feature>
<comment type="subcellular location">
    <subcellularLocation>
        <location evidence="1">Cell membrane</location>
        <topology evidence="1">Multi-pass membrane protein</topology>
    </subcellularLocation>
</comment>
<reference evidence="8 9" key="1">
    <citation type="submission" date="2014-03" db="EMBL/GenBank/DDBJ databases">
        <title>Genomics of Bifidobacteria.</title>
        <authorList>
            <person name="Ventura M."/>
            <person name="Milani C."/>
            <person name="Lugli G.A."/>
        </authorList>
    </citation>
    <scope>NUCLEOTIDE SEQUENCE [LARGE SCALE GENOMIC DNA]</scope>
    <source>
        <strain evidence="8 9">DSM 23975</strain>
    </source>
</reference>
<dbReference type="eggNOG" id="COG0658">
    <property type="taxonomic scope" value="Bacteria"/>
</dbReference>
<feature type="transmembrane region" description="Helical" evidence="6">
    <location>
        <begin position="305"/>
        <end position="324"/>
    </location>
</feature>
<dbReference type="InterPro" id="IPR052159">
    <property type="entry name" value="Competence_DNA_uptake"/>
</dbReference>
<dbReference type="STRING" id="1437610.BREU_1556"/>
<keyword evidence="9" id="KW-1185">Reference proteome</keyword>
<accession>A0A087CSX7</accession>
<feature type="transmembrane region" description="Helical" evidence="6">
    <location>
        <begin position="70"/>
        <end position="90"/>
    </location>
</feature>
<dbReference type="PANTHER" id="PTHR30619">
    <property type="entry name" value="DNA INTERNALIZATION/COMPETENCE PROTEIN COMEC/REC2"/>
    <property type="match status" value="1"/>
</dbReference>
<dbReference type="PANTHER" id="PTHR30619:SF7">
    <property type="entry name" value="BETA-LACTAMASE DOMAIN PROTEIN"/>
    <property type="match status" value="1"/>
</dbReference>
<feature type="transmembrane region" description="Helical" evidence="6">
    <location>
        <begin position="498"/>
        <end position="518"/>
    </location>
</feature>
<evidence type="ECO:0000256" key="4">
    <source>
        <dbReference type="ARBA" id="ARBA00022989"/>
    </source>
</evidence>
<feature type="transmembrane region" description="Helical" evidence="6">
    <location>
        <begin position="434"/>
        <end position="455"/>
    </location>
</feature>
<keyword evidence="4 6" id="KW-1133">Transmembrane helix</keyword>
<dbReference type="Pfam" id="PF03772">
    <property type="entry name" value="Competence"/>
    <property type="match status" value="1"/>
</dbReference>
<dbReference type="AlphaFoldDB" id="A0A087CSX7"/>
<evidence type="ECO:0000256" key="2">
    <source>
        <dbReference type="ARBA" id="ARBA00022475"/>
    </source>
</evidence>
<feature type="domain" description="ComEC/Rec2-related protein" evidence="7">
    <location>
        <begin position="295"/>
        <end position="546"/>
    </location>
</feature>
<feature type="transmembrane region" description="Helical" evidence="6">
    <location>
        <begin position="30"/>
        <end position="50"/>
    </location>
</feature>
<feature type="transmembrane region" description="Helical" evidence="6">
    <location>
        <begin position="530"/>
        <end position="550"/>
    </location>
</feature>
<gene>
    <name evidence="8" type="ORF">BREU_1556</name>
</gene>
<evidence type="ECO:0000259" key="7">
    <source>
        <dbReference type="Pfam" id="PF03772"/>
    </source>
</evidence>
<dbReference type="Proteomes" id="UP000028984">
    <property type="component" value="Unassembled WGS sequence"/>
</dbReference>
<dbReference type="EMBL" id="JGZK01000005">
    <property type="protein sequence ID" value="KFI86377.1"/>
    <property type="molecule type" value="Genomic_DNA"/>
</dbReference>
<evidence type="ECO:0000256" key="3">
    <source>
        <dbReference type="ARBA" id="ARBA00022692"/>
    </source>
</evidence>